<keyword evidence="4" id="KW-0572">Peptidoglycan-anchor</keyword>
<name>A0AA94M4H6_9STRE</name>
<dbReference type="PROSITE" id="PS50847">
    <property type="entry name" value="GRAM_POS_ANCHORING"/>
    <property type="match status" value="1"/>
</dbReference>
<evidence type="ECO:0000256" key="7">
    <source>
        <dbReference type="SAM" id="SignalP"/>
    </source>
</evidence>
<dbReference type="SUPFAM" id="SSF49478">
    <property type="entry name" value="Cna protein B-type domain"/>
    <property type="match status" value="4"/>
</dbReference>
<dbReference type="InterPro" id="IPR023849">
    <property type="entry name" value="TQXA_dom"/>
</dbReference>
<evidence type="ECO:0000256" key="5">
    <source>
        <dbReference type="SAM" id="MobiDB-lite"/>
    </source>
</evidence>
<sequence>MRKFIRIAFALVITFLVSLSAINVAAETDSSATYKGYINNAGKSSDSRMSINHLYVDDDGKAVVTYCFNFHKNYPLSSGTPYEKYANVTSEQMKANSSSNMVDSELYDAIMKVLYNGYPNNNSGIKEKYGLTDDEFRAITQYAIWHFTDNTYISDSYFQNAQRQGAYSELTDVANLTYPADFKLNLYISQDSTRQNLMAAEVLTENTVVKEYTSVSVNKVWDDANNQDGQRSSEVTVQLLANGVEVSGQQLVLSDANGWNGTFENLDKYDSDNVLIDYTVKEVTDLSGYQSVISGSDNNYTITNTHVPEVINLSGTKTWDDNNNQDGIRPESIVVHLLANGVDTGQTKEVSQTDNWTYQFENLPKYQNGQEIVYTVSEDSVGGYETIISGFNITNSHTPETTEVSGTKTWNDNDDQDGKRPDSITVNLLANGTKVTSQEVTADTNWTYTFSNLAKYANGSAITYTVTEDSVDNYTTTINGYDITNSYTPGKTSLTVTKVWDDSDDQDGLRPNSIDVQLYANGKKSGDVVTLTAADNWTYTWTNLAEKANKKDIVYSVKEVTEVDGYTTTEGKVENGNVTITNTHVPVIPEEPEDPKTTDVTFSKVEVNGSAELPGASLKVVSGETADGQIATDAKTGENLAWTSGDTAKVFSLSEGTYTMVESQAPAGYELAESITFRVTADGQVEVKGTDGSWTVQADATIKMEDAKTPVIPEKPQSNTPTVDDPTTPSSNSDKQSEKKQEKKSLLPSTGDSSGLGLMMLGLALVLSVIFGFVYKAKRAKA</sequence>
<evidence type="ECO:0000256" key="2">
    <source>
        <dbReference type="ARBA" id="ARBA00022525"/>
    </source>
</evidence>
<gene>
    <name evidence="9" type="primary">cna_3</name>
    <name evidence="9" type="ORF">NCTC13773_02275</name>
</gene>
<dbReference type="InterPro" id="IPR013783">
    <property type="entry name" value="Ig-like_fold"/>
</dbReference>
<dbReference type="Pfam" id="PF05738">
    <property type="entry name" value="Cna_B"/>
    <property type="match status" value="4"/>
</dbReference>
<keyword evidence="6" id="KW-1133">Transmembrane helix</keyword>
<evidence type="ECO:0000256" key="4">
    <source>
        <dbReference type="ARBA" id="ARBA00023088"/>
    </source>
</evidence>
<dbReference type="Proteomes" id="UP000249013">
    <property type="component" value="Chromosome 1"/>
</dbReference>
<dbReference type="Gene3D" id="2.60.40.1140">
    <property type="entry name" value="Collagen-binding surface protein Cna, B-type domain"/>
    <property type="match status" value="4"/>
</dbReference>
<evidence type="ECO:0000256" key="3">
    <source>
        <dbReference type="ARBA" id="ARBA00022729"/>
    </source>
</evidence>
<feature type="region of interest" description="Disordered" evidence="5">
    <location>
        <begin position="704"/>
        <end position="751"/>
    </location>
</feature>
<protein>
    <submittedName>
        <fullName evidence="9">Cna protein B-type domain-containing protein</fullName>
    </submittedName>
</protein>
<dbReference type="NCBIfam" id="TIGR01167">
    <property type="entry name" value="LPXTG_anchor"/>
    <property type="match status" value="1"/>
</dbReference>
<dbReference type="Gene3D" id="1.10.150.480">
    <property type="match status" value="1"/>
</dbReference>
<proteinExistence type="predicted"/>
<keyword evidence="1" id="KW-0134">Cell wall</keyword>
<dbReference type="NCBIfam" id="NF012162">
    <property type="entry name" value="surf_Nterm_1"/>
    <property type="match status" value="1"/>
</dbReference>
<keyword evidence="6" id="KW-0812">Transmembrane</keyword>
<dbReference type="CDD" id="cd00222">
    <property type="entry name" value="CollagenBindB"/>
    <property type="match status" value="4"/>
</dbReference>
<feature type="transmembrane region" description="Helical" evidence="6">
    <location>
        <begin position="755"/>
        <end position="775"/>
    </location>
</feature>
<evidence type="ECO:0000256" key="6">
    <source>
        <dbReference type="SAM" id="Phobius"/>
    </source>
</evidence>
<organism evidence="9 10">
    <name type="scientific">Streptococcus gallolyticus</name>
    <dbReference type="NCBI Taxonomy" id="315405"/>
    <lineage>
        <taxon>Bacteria</taxon>
        <taxon>Bacillati</taxon>
        <taxon>Bacillota</taxon>
        <taxon>Bacilli</taxon>
        <taxon>Lactobacillales</taxon>
        <taxon>Streptococcaceae</taxon>
        <taxon>Streptococcus</taxon>
    </lineage>
</organism>
<feature type="compositionally biased region" description="Polar residues" evidence="5">
    <location>
        <begin position="399"/>
        <end position="410"/>
    </location>
</feature>
<dbReference type="InterPro" id="IPR041033">
    <property type="entry name" value="SpaA_PFL_dom_1"/>
</dbReference>
<evidence type="ECO:0000313" key="10">
    <source>
        <dbReference type="Proteomes" id="UP000249013"/>
    </source>
</evidence>
<feature type="compositionally biased region" description="Low complexity" evidence="5">
    <location>
        <begin position="718"/>
        <end position="734"/>
    </location>
</feature>
<feature type="region of interest" description="Disordered" evidence="5">
    <location>
        <begin position="399"/>
        <end position="420"/>
    </location>
</feature>
<evidence type="ECO:0000256" key="1">
    <source>
        <dbReference type="ARBA" id="ARBA00022512"/>
    </source>
</evidence>
<keyword evidence="3 7" id="KW-0732">Signal</keyword>
<dbReference type="InterPro" id="IPR013552">
    <property type="entry name" value="Thioester_dom"/>
</dbReference>
<dbReference type="AlphaFoldDB" id="A0AA94M4H6"/>
<evidence type="ECO:0000259" key="8">
    <source>
        <dbReference type="PROSITE" id="PS50847"/>
    </source>
</evidence>
<feature type="chain" id="PRO_5041687262" evidence="7">
    <location>
        <begin position="26"/>
        <end position="782"/>
    </location>
</feature>
<dbReference type="RefSeq" id="WP_077497747.1">
    <property type="nucleotide sequence ID" value="NZ_LS483409.1"/>
</dbReference>
<keyword evidence="2" id="KW-0964">Secreted</keyword>
<accession>A0AA94M4H6</accession>
<feature type="domain" description="Gram-positive cocci surface proteins LPxTG" evidence="8">
    <location>
        <begin position="747"/>
        <end position="782"/>
    </location>
</feature>
<dbReference type="Pfam" id="PF08341">
    <property type="entry name" value="TED"/>
    <property type="match status" value="1"/>
</dbReference>
<keyword evidence="6" id="KW-0472">Membrane</keyword>
<dbReference type="Gene3D" id="2.60.40.10">
    <property type="entry name" value="Immunoglobulins"/>
    <property type="match status" value="1"/>
</dbReference>
<dbReference type="EMBL" id="LS483409">
    <property type="protein sequence ID" value="SQG80444.1"/>
    <property type="molecule type" value="Genomic_DNA"/>
</dbReference>
<feature type="signal peptide" evidence="7">
    <location>
        <begin position="1"/>
        <end position="25"/>
    </location>
</feature>
<dbReference type="InterPro" id="IPR008454">
    <property type="entry name" value="Collagen-bd_Cna-like_B-typ_dom"/>
</dbReference>
<evidence type="ECO:0000313" key="9">
    <source>
        <dbReference type="EMBL" id="SQG80444.1"/>
    </source>
</evidence>
<reference evidence="9 10" key="1">
    <citation type="submission" date="2018-06" db="EMBL/GenBank/DDBJ databases">
        <authorList>
            <consortium name="Pathogen Informatics"/>
            <person name="Doyle S."/>
        </authorList>
    </citation>
    <scope>NUCLEOTIDE SEQUENCE [LARGE SCALE GENOMIC DNA]</scope>
    <source>
        <strain evidence="9 10">NCTC13773</strain>
    </source>
</reference>
<dbReference type="InterPro" id="IPR019931">
    <property type="entry name" value="LPXTG_anchor"/>
</dbReference>
<feature type="compositionally biased region" description="Basic and acidic residues" evidence="5">
    <location>
        <begin position="735"/>
        <end position="745"/>
    </location>
</feature>
<dbReference type="NCBIfam" id="TIGR03934">
    <property type="entry name" value="TQXA_dom"/>
    <property type="match status" value="1"/>
</dbReference>
<dbReference type="Pfam" id="PF17802">
    <property type="entry name" value="SpaA"/>
    <property type="match status" value="1"/>
</dbReference>